<proteinExistence type="predicted"/>
<dbReference type="Proteomes" id="UP000649573">
    <property type="component" value="Unassembled WGS sequence"/>
</dbReference>
<comment type="caution">
    <text evidence="1">The sequence shown here is derived from an EMBL/GenBank/DDBJ whole genome shotgun (WGS) entry which is preliminary data.</text>
</comment>
<organism evidence="1 2">
    <name type="scientific">Lentzea flava</name>
    <dbReference type="NCBI Taxonomy" id="103732"/>
    <lineage>
        <taxon>Bacteria</taxon>
        <taxon>Bacillati</taxon>
        <taxon>Actinomycetota</taxon>
        <taxon>Actinomycetes</taxon>
        <taxon>Pseudonocardiales</taxon>
        <taxon>Pseudonocardiaceae</taxon>
        <taxon>Lentzea</taxon>
    </lineage>
</organism>
<evidence type="ECO:0008006" key="3">
    <source>
        <dbReference type="Google" id="ProtNLM"/>
    </source>
</evidence>
<dbReference type="InterPro" id="IPR022536">
    <property type="entry name" value="EspC"/>
</dbReference>
<protein>
    <recommendedName>
        <fullName evidence="3">Excreted virulence factor EspC, type VII ESX diderm</fullName>
    </recommendedName>
</protein>
<dbReference type="EMBL" id="BMRE01000041">
    <property type="protein sequence ID" value="GGU66647.1"/>
    <property type="molecule type" value="Genomic_DNA"/>
</dbReference>
<sequence>MVMSGFEVDPAALRAHADKADRHSAALGQAADAADQAMSDDVYGLICQFLPPLFNELEQTARDALKASRDGMAETALNLRHSAERYERHDNAVGERLTSIEGGLR</sequence>
<accession>A0ABQ2V312</accession>
<dbReference type="Pfam" id="PF10824">
    <property type="entry name" value="T7SS_ESX_EspC"/>
    <property type="match status" value="1"/>
</dbReference>
<evidence type="ECO:0000313" key="2">
    <source>
        <dbReference type="Proteomes" id="UP000649573"/>
    </source>
</evidence>
<evidence type="ECO:0000313" key="1">
    <source>
        <dbReference type="EMBL" id="GGU66647.1"/>
    </source>
</evidence>
<reference evidence="2" key="1">
    <citation type="journal article" date="2019" name="Int. J. Syst. Evol. Microbiol.">
        <title>The Global Catalogue of Microorganisms (GCM) 10K type strain sequencing project: providing services to taxonomists for standard genome sequencing and annotation.</title>
        <authorList>
            <consortium name="The Broad Institute Genomics Platform"/>
            <consortium name="The Broad Institute Genome Sequencing Center for Infectious Disease"/>
            <person name="Wu L."/>
            <person name="Ma J."/>
        </authorList>
    </citation>
    <scope>NUCLEOTIDE SEQUENCE [LARGE SCALE GENOMIC DNA]</scope>
    <source>
        <strain evidence="2">JCM 3296</strain>
    </source>
</reference>
<gene>
    <name evidence="1" type="ORF">GCM10010178_68120</name>
</gene>
<name>A0ABQ2V312_9PSEU</name>
<keyword evidence="2" id="KW-1185">Reference proteome</keyword>